<dbReference type="AlphaFoldDB" id="A0A6A5QBX4"/>
<gene>
    <name evidence="1" type="ORF">BDU57DRAFT_541773</name>
</gene>
<keyword evidence="2" id="KW-1185">Reference proteome</keyword>
<proteinExistence type="predicted"/>
<dbReference type="OrthoDB" id="5235678at2759"/>
<accession>A0A6A5QBX4</accession>
<sequence>MPATKVMSSAAIKTIQKSGKDIRLRYATTTEAWQCTHLATSEQNKFSAAMEKTNVPPNTAIAILVEKPHESQNDNRTRFTAVMQDDIKTQHVTV</sequence>
<dbReference type="Proteomes" id="UP000800096">
    <property type="component" value="Unassembled WGS sequence"/>
</dbReference>
<reference evidence="1" key="1">
    <citation type="journal article" date="2020" name="Stud. Mycol.">
        <title>101 Dothideomycetes genomes: a test case for predicting lifestyles and emergence of pathogens.</title>
        <authorList>
            <person name="Haridas S."/>
            <person name="Albert R."/>
            <person name="Binder M."/>
            <person name="Bloem J."/>
            <person name="Labutti K."/>
            <person name="Salamov A."/>
            <person name="Andreopoulos B."/>
            <person name="Baker S."/>
            <person name="Barry K."/>
            <person name="Bills G."/>
            <person name="Bluhm B."/>
            <person name="Cannon C."/>
            <person name="Castanera R."/>
            <person name="Culley D."/>
            <person name="Daum C."/>
            <person name="Ezra D."/>
            <person name="Gonzalez J."/>
            <person name="Henrissat B."/>
            <person name="Kuo A."/>
            <person name="Liang C."/>
            <person name="Lipzen A."/>
            <person name="Lutzoni F."/>
            <person name="Magnuson J."/>
            <person name="Mondo S."/>
            <person name="Nolan M."/>
            <person name="Ohm R."/>
            <person name="Pangilinan J."/>
            <person name="Park H.-J."/>
            <person name="Ramirez L."/>
            <person name="Alfaro M."/>
            <person name="Sun H."/>
            <person name="Tritt A."/>
            <person name="Yoshinaga Y."/>
            <person name="Zwiers L.-H."/>
            <person name="Turgeon B."/>
            <person name="Goodwin S."/>
            <person name="Spatafora J."/>
            <person name="Crous P."/>
            <person name="Grigoriev I."/>
        </authorList>
    </citation>
    <scope>NUCLEOTIDE SEQUENCE</scope>
    <source>
        <strain evidence="1">HMLAC05119</strain>
    </source>
</reference>
<evidence type="ECO:0000313" key="1">
    <source>
        <dbReference type="EMBL" id="KAF1913101.1"/>
    </source>
</evidence>
<organism evidence="1 2">
    <name type="scientific">Ampelomyces quisqualis</name>
    <name type="common">Powdery mildew agent</name>
    <dbReference type="NCBI Taxonomy" id="50730"/>
    <lineage>
        <taxon>Eukaryota</taxon>
        <taxon>Fungi</taxon>
        <taxon>Dikarya</taxon>
        <taxon>Ascomycota</taxon>
        <taxon>Pezizomycotina</taxon>
        <taxon>Dothideomycetes</taxon>
        <taxon>Pleosporomycetidae</taxon>
        <taxon>Pleosporales</taxon>
        <taxon>Pleosporineae</taxon>
        <taxon>Phaeosphaeriaceae</taxon>
        <taxon>Ampelomyces</taxon>
    </lineage>
</organism>
<evidence type="ECO:0000313" key="2">
    <source>
        <dbReference type="Proteomes" id="UP000800096"/>
    </source>
</evidence>
<protein>
    <submittedName>
        <fullName evidence="1">Uncharacterized protein</fullName>
    </submittedName>
</protein>
<name>A0A6A5QBX4_AMPQU</name>
<dbReference type="EMBL" id="ML979139">
    <property type="protein sequence ID" value="KAF1913101.1"/>
    <property type="molecule type" value="Genomic_DNA"/>
</dbReference>